<dbReference type="EMBL" id="QXFU01000709">
    <property type="protein sequence ID" value="KAE9023536.1"/>
    <property type="molecule type" value="Genomic_DNA"/>
</dbReference>
<feature type="compositionally biased region" description="Polar residues" evidence="1">
    <location>
        <begin position="34"/>
        <end position="43"/>
    </location>
</feature>
<evidence type="ECO:0000313" key="4">
    <source>
        <dbReference type="Proteomes" id="UP000434957"/>
    </source>
</evidence>
<dbReference type="EMBL" id="QXFT01000726">
    <property type="protein sequence ID" value="KAE9337069.1"/>
    <property type="molecule type" value="Genomic_DNA"/>
</dbReference>
<dbReference type="AlphaFoldDB" id="A0A6A4F0X6"/>
<evidence type="ECO:0000313" key="3">
    <source>
        <dbReference type="EMBL" id="KAE9337069.1"/>
    </source>
</evidence>
<protein>
    <submittedName>
        <fullName evidence="3">Uncharacterized protein</fullName>
    </submittedName>
</protein>
<evidence type="ECO:0000313" key="2">
    <source>
        <dbReference type="EMBL" id="KAE9023536.1"/>
    </source>
</evidence>
<evidence type="ECO:0000313" key="5">
    <source>
        <dbReference type="Proteomes" id="UP000435112"/>
    </source>
</evidence>
<evidence type="ECO:0000256" key="1">
    <source>
        <dbReference type="SAM" id="MobiDB-lite"/>
    </source>
</evidence>
<gene>
    <name evidence="2" type="ORF">PR002_g11694</name>
    <name evidence="3" type="ORF">PR003_g12187</name>
</gene>
<keyword evidence="4" id="KW-1185">Reference proteome</keyword>
<comment type="caution">
    <text evidence="3">The sequence shown here is derived from an EMBL/GenBank/DDBJ whole genome shotgun (WGS) entry which is preliminary data.</text>
</comment>
<accession>A0A6A4F0X6</accession>
<organism evidence="3 4">
    <name type="scientific">Phytophthora rubi</name>
    <dbReference type="NCBI Taxonomy" id="129364"/>
    <lineage>
        <taxon>Eukaryota</taxon>
        <taxon>Sar</taxon>
        <taxon>Stramenopiles</taxon>
        <taxon>Oomycota</taxon>
        <taxon>Peronosporomycetes</taxon>
        <taxon>Peronosporales</taxon>
        <taxon>Peronosporaceae</taxon>
        <taxon>Phytophthora</taxon>
    </lineage>
</organism>
<proteinExistence type="predicted"/>
<dbReference type="Proteomes" id="UP000435112">
    <property type="component" value="Unassembled WGS sequence"/>
</dbReference>
<feature type="region of interest" description="Disordered" evidence="1">
    <location>
        <begin position="22"/>
        <end position="60"/>
    </location>
</feature>
<feature type="compositionally biased region" description="Basic and acidic residues" evidence="1">
    <location>
        <begin position="47"/>
        <end position="60"/>
    </location>
</feature>
<name>A0A6A4F0X6_9STRA</name>
<sequence>MFGPCHSVIYVVCFELPRPTMTKAKSSPKVRSPTKGSSPTKTKSPAKMKELPEYSPEQLDRAVRVLREN</sequence>
<dbReference type="Proteomes" id="UP000434957">
    <property type="component" value="Unassembled WGS sequence"/>
</dbReference>
<reference evidence="3 4" key="1">
    <citation type="submission" date="2018-08" db="EMBL/GenBank/DDBJ databases">
        <title>Genomic investigation of the strawberry pathogen Phytophthora fragariae indicates pathogenicity is determined by transcriptional variation in three key races.</title>
        <authorList>
            <person name="Adams T.M."/>
            <person name="Armitage A.D."/>
            <person name="Sobczyk M.K."/>
            <person name="Bates H.J."/>
            <person name="Dunwell J.M."/>
            <person name="Nellist C.F."/>
            <person name="Harrison R.J."/>
        </authorList>
    </citation>
    <scope>NUCLEOTIDE SEQUENCE [LARGE SCALE GENOMIC DNA]</scope>
    <source>
        <strain evidence="2 5">SCRP324</strain>
        <strain evidence="3 4">SCRP333</strain>
    </source>
</reference>